<reference evidence="1 2" key="1">
    <citation type="submission" date="2018-11" db="EMBL/GenBank/DDBJ databases">
        <title>Genome sequencing of Paenibacillus lentus DSM25539(T).</title>
        <authorList>
            <person name="Kook J.-K."/>
            <person name="Park S.-N."/>
            <person name="Lim Y.K."/>
        </authorList>
    </citation>
    <scope>NUCLEOTIDE SEQUENCE [LARGE SCALE GENOMIC DNA]</scope>
    <source>
        <strain evidence="1 2">DSM 25539</strain>
    </source>
</reference>
<dbReference type="OrthoDB" id="9813368at2"/>
<evidence type="ECO:0000313" key="2">
    <source>
        <dbReference type="Proteomes" id="UP000273145"/>
    </source>
</evidence>
<accession>A0A3Q8SEK2</accession>
<name>A0A3Q8SEK2_9BACL</name>
<dbReference type="EMBL" id="CP034248">
    <property type="protein sequence ID" value="AZK48903.1"/>
    <property type="molecule type" value="Genomic_DNA"/>
</dbReference>
<dbReference type="Proteomes" id="UP000273145">
    <property type="component" value="Chromosome"/>
</dbReference>
<gene>
    <name evidence="1" type="ORF">EIM92_07075</name>
</gene>
<protein>
    <submittedName>
        <fullName evidence="1">LysM domain-containing protein</fullName>
    </submittedName>
</protein>
<proteinExistence type="predicted"/>
<organism evidence="1 2">
    <name type="scientific">Paenibacillus lentus</name>
    <dbReference type="NCBI Taxonomy" id="1338368"/>
    <lineage>
        <taxon>Bacteria</taxon>
        <taxon>Bacillati</taxon>
        <taxon>Bacillota</taxon>
        <taxon>Bacilli</taxon>
        <taxon>Bacillales</taxon>
        <taxon>Paenibacillaceae</taxon>
        <taxon>Paenibacillus</taxon>
    </lineage>
</organism>
<dbReference type="KEGG" id="plen:EIM92_07075"/>
<keyword evidence="2" id="KW-1185">Reference proteome</keyword>
<sequence length="68" mass="7778">MAKKFQVDVSELQKINSLVDPKNIWRGLLISLSHGHEHCGSIDRMESARWVGLREDCTRGLHLPVQLQ</sequence>
<evidence type="ECO:0000313" key="1">
    <source>
        <dbReference type="EMBL" id="AZK48903.1"/>
    </source>
</evidence>
<dbReference type="AlphaFoldDB" id="A0A3Q8SEK2"/>